<evidence type="ECO:0000313" key="1">
    <source>
        <dbReference type="EMBL" id="VDO83899.1"/>
    </source>
</evidence>
<dbReference type="EMBL" id="UZAL01002609">
    <property type="protein sequence ID" value="VDO83899.1"/>
    <property type="molecule type" value="Genomic_DNA"/>
</dbReference>
<gene>
    <name evidence="1" type="ORF">SMTD_LOCUS2062</name>
</gene>
<organism evidence="1 2">
    <name type="scientific">Schistosoma mattheei</name>
    <dbReference type="NCBI Taxonomy" id="31246"/>
    <lineage>
        <taxon>Eukaryota</taxon>
        <taxon>Metazoa</taxon>
        <taxon>Spiralia</taxon>
        <taxon>Lophotrochozoa</taxon>
        <taxon>Platyhelminthes</taxon>
        <taxon>Trematoda</taxon>
        <taxon>Digenea</taxon>
        <taxon>Strigeidida</taxon>
        <taxon>Schistosomatoidea</taxon>
        <taxon>Schistosomatidae</taxon>
        <taxon>Schistosoma</taxon>
    </lineage>
</organism>
<accession>A0A183NIX6</accession>
<dbReference type="AlphaFoldDB" id="A0A183NIX6"/>
<keyword evidence="2" id="KW-1185">Reference proteome</keyword>
<dbReference type="PROSITE" id="PS51207">
    <property type="entry name" value="PXA"/>
    <property type="match status" value="1"/>
</dbReference>
<evidence type="ECO:0000313" key="2">
    <source>
        <dbReference type="Proteomes" id="UP000269396"/>
    </source>
</evidence>
<dbReference type="PANTHER" id="PTHR22775:SF3">
    <property type="entry name" value="SORTING NEXIN-13"/>
    <property type="match status" value="1"/>
</dbReference>
<dbReference type="Proteomes" id="UP000269396">
    <property type="component" value="Unassembled WGS sequence"/>
</dbReference>
<dbReference type="PANTHER" id="PTHR22775">
    <property type="entry name" value="SORTING NEXIN"/>
    <property type="match status" value="1"/>
</dbReference>
<dbReference type="SMART" id="SM00313">
    <property type="entry name" value="PXA"/>
    <property type="match status" value="1"/>
</dbReference>
<proteinExistence type="predicted"/>
<name>A0A183NIX6_9TREM</name>
<sequence length="219" mass="25637">MNEQPVVHFRKRDLLFSKGIPKVTAIMDAEGVTRPNIRVSPHQDLDYVLNQIVSYIIRDYITPWYNSLTPDDSFPMELHKLLLRVVANVVRRVSDVDWVPFFTETLPSFMSAHVRVYRNMLDRKAAYPDRDYAKLFFDVEAETEKSVCHEEIYHLRLLSDMFLFFVTPAEEYGVPGIRYITRELLVNSVLMPMINLLSDPDFVNRTIAWFVSTLSYAFC</sequence>
<dbReference type="InterPro" id="IPR003114">
    <property type="entry name" value="Phox_assoc"/>
</dbReference>
<protein>
    <submittedName>
        <fullName evidence="1">Uncharacterized protein</fullName>
    </submittedName>
</protein>
<dbReference type="GO" id="GO:0005769">
    <property type="term" value="C:early endosome"/>
    <property type="evidence" value="ECO:0007669"/>
    <property type="project" value="TreeGrafter"/>
</dbReference>
<reference evidence="1 2" key="1">
    <citation type="submission" date="2018-11" db="EMBL/GenBank/DDBJ databases">
        <authorList>
            <consortium name="Pathogen Informatics"/>
        </authorList>
    </citation>
    <scope>NUCLEOTIDE SEQUENCE [LARGE SCALE GENOMIC DNA]</scope>
    <source>
        <strain>Denwood</strain>
        <strain evidence="2">Zambia</strain>
    </source>
</reference>
<dbReference type="Pfam" id="PF02194">
    <property type="entry name" value="PXA"/>
    <property type="match status" value="1"/>
</dbReference>
<dbReference type="GO" id="GO:0035091">
    <property type="term" value="F:phosphatidylinositol binding"/>
    <property type="evidence" value="ECO:0007669"/>
    <property type="project" value="TreeGrafter"/>
</dbReference>
<dbReference type="STRING" id="31246.A0A183NIX6"/>